<evidence type="ECO:0000256" key="1">
    <source>
        <dbReference type="SAM" id="MobiDB-lite"/>
    </source>
</evidence>
<accession>A0A821D742</accession>
<evidence type="ECO:0000313" key="3">
    <source>
        <dbReference type="Proteomes" id="UP000663866"/>
    </source>
</evidence>
<reference evidence="2" key="1">
    <citation type="submission" date="2021-02" db="EMBL/GenBank/DDBJ databases">
        <authorList>
            <person name="Nowell W R."/>
        </authorList>
    </citation>
    <scope>NUCLEOTIDE SEQUENCE</scope>
</reference>
<gene>
    <name evidence="2" type="ORF">OVN521_LOCUS45769</name>
</gene>
<feature type="compositionally biased region" description="Basic and acidic residues" evidence="1">
    <location>
        <begin position="42"/>
        <end position="52"/>
    </location>
</feature>
<feature type="non-terminal residue" evidence="2">
    <location>
        <position position="1"/>
    </location>
</feature>
<evidence type="ECO:0000313" key="2">
    <source>
        <dbReference type="EMBL" id="CAF4617147.1"/>
    </source>
</evidence>
<sequence length="106" mass="12151">TCPILDNNSPEKDEPQSGQRKSKRLRKSNMISPPPSPSPKPITEKVTIKKEQMSSLKSSTTKDTTNPNQIIVKTDKRYYWCTKCSKVYLNLISLYTESHYRQCVGE</sequence>
<keyword evidence="3" id="KW-1185">Reference proteome</keyword>
<feature type="compositionally biased region" description="Low complexity" evidence="1">
    <location>
        <begin position="54"/>
        <end position="65"/>
    </location>
</feature>
<dbReference type="EMBL" id="CAJOBG010076917">
    <property type="protein sequence ID" value="CAF4617147.1"/>
    <property type="molecule type" value="Genomic_DNA"/>
</dbReference>
<name>A0A821D742_9BILA</name>
<comment type="caution">
    <text evidence="2">The sequence shown here is derived from an EMBL/GenBank/DDBJ whole genome shotgun (WGS) entry which is preliminary data.</text>
</comment>
<proteinExistence type="predicted"/>
<organism evidence="2 3">
    <name type="scientific">Rotaria magnacalcarata</name>
    <dbReference type="NCBI Taxonomy" id="392030"/>
    <lineage>
        <taxon>Eukaryota</taxon>
        <taxon>Metazoa</taxon>
        <taxon>Spiralia</taxon>
        <taxon>Gnathifera</taxon>
        <taxon>Rotifera</taxon>
        <taxon>Eurotatoria</taxon>
        <taxon>Bdelloidea</taxon>
        <taxon>Philodinida</taxon>
        <taxon>Philodinidae</taxon>
        <taxon>Rotaria</taxon>
    </lineage>
</organism>
<feature type="non-terminal residue" evidence="2">
    <location>
        <position position="106"/>
    </location>
</feature>
<dbReference type="Proteomes" id="UP000663866">
    <property type="component" value="Unassembled WGS sequence"/>
</dbReference>
<dbReference type="AlphaFoldDB" id="A0A821D742"/>
<feature type="region of interest" description="Disordered" evidence="1">
    <location>
        <begin position="1"/>
        <end position="67"/>
    </location>
</feature>
<protein>
    <submittedName>
        <fullName evidence="2">Uncharacterized protein</fullName>
    </submittedName>
</protein>